<proteinExistence type="predicted"/>
<keyword evidence="1" id="KW-0472">Membrane</keyword>
<dbReference type="AlphaFoldDB" id="A0A1B5KWT0"/>
<evidence type="ECO:0000256" key="1">
    <source>
        <dbReference type="SAM" id="Phobius"/>
    </source>
</evidence>
<keyword evidence="1" id="KW-0812">Transmembrane</keyword>
<sequence length="75" mass="7736">MFNAEDFSNKTLVAIQGSDQEGTQTVVIISLLVTCIAAVVLMGVTFVLIAREMRRAGKTGAGSAQAKDGAGAVHV</sequence>
<accession>A0A1B5KWT0</accession>
<reference evidence="3" key="1">
    <citation type="journal article" date="2016" name="Genome Announc.">
        <title>Genome sequence of Ustilaginoidea virens IPU010, a rice pathogenic fungus causing false smut.</title>
        <authorList>
            <person name="Kumagai T."/>
            <person name="Ishii T."/>
            <person name="Terai G."/>
            <person name="Umemura M."/>
            <person name="Machida M."/>
            <person name="Asai K."/>
        </authorList>
    </citation>
    <scope>NUCLEOTIDE SEQUENCE [LARGE SCALE GENOMIC DNA]</scope>
    <source>
        <strain evidence="3">IPU010</strain>
    </source>
</reference>
<dbReference type="Proteomes" id="UP000054053">
    <property type="component" value="Unassembled WGS sequence"/>
</dbReference>
<organism evidence="2 3">
    <name type="scientific">Ustilaginoidea virens</name>
    <name type="common">Rice false smut fungus</name>
    <name type="synonym">Villosiclava virens</name>
    <dbReference type="NCBI Taxonomy" id="1159556"/>
    <lineage>
        <taxon>Eukaryota</taxon>
        <taxon>Fungi</taxon>
        <taxon>Dikarya</taxon>
        <taxon>Ascomycota</taxon>
        <taxon>Pezizomycotina</taxon>
        <taxon>Sordariomycetes</taxon>
        <taxon>Hypocreomycetidae</taxon>
        <taxon>Hypocreales</taxon>
        <taxon>Clavicipitaceae</taxon>
        <taxon>Ustilaginoidea</taxon>
    </lineage>
</organism>
<keyword evidence="1" id="KW-1133">Transmembrane helix</keyword>
<feature type="transmembrane region" description="Helical" evidence="1">
    <location>
        <begin position="26"/>
        <end position="49"/>
    </location>
</feature>
<gene>
    <name evidence="2" type="ORF">UVI_02020860</name>
</gene>
<evidence type="ECO:0000313" key="2">
    <source>
        <dbReference type="EMBL" id="GAO15500.1"/>
    </source>
</evidence>
<dbReference type="EMBL" id="BBTG02000008">
    <property type="protein sequence ID" value="GAO15500.1"/>
    <property type="molecule type" value="Genomic_DNA"/>
</dbReference>
<comment type="caution">
    <text evidence="2">The sequence shown here is derived from an EMBL/GenBank/DDBJ whole genome shotgun (WGS) entry which is preliminary data.</text>
</comment>
<evidence type="ECO:0000313" key="3">
    <source>
        <dbReference type="Proteomes" id="UP000054053"/>
    </source>
</evidence>
<name>A0A1B5KWT0_USTVR</name>
<protein>
    <submittedName>
        <fullName evidence="2">Uncharacterized protein</fullName>
    </submittedName>
</protein>